<evidence type="ECO:0000256" key="7">
    <source>
        <dbReference type="ARBA" id="ARBA00022692"/>
    </source>
</evidence>
<evidence type="ECO:0000256" key="6">
    <source>
        <dbReference type="ARBA" id="ARBA00022679"/>
    </source>
</evidence>
<feature type="domain" description="Glycosyltransferase 2-like" evidence="14">
    <location>
        <begin position="96"/>
        <end position="280"/>
    </location>
</feature>
<evidence type="ECO:0000256" key="10">
    <source>
        <dbReference type="ARBA" id="ARBA00022989"/>
    </source>
</evidence>
<dbReference type="InParanoid" id="A0A3N4KIL3"/>
<evidence type="ECO:0000256" key="13">
    <source>
        <dbReference type="SAM" id="Phobius"/>
    </source>
</evidence>
<keyword evidence="8" id="KW-0256">Endoplasmic reticulum</keyword>
<dbReference type="PANTHER" id="PTHR10859:SF91">
    <property type="entry name" value="DOLICHYL-PHOSPHATE BETA-GLUCOSYLTRANSFERASE"/>
    <property type="match status" value="1"/>
</dbReference>
<comment type="catalytic activity">
    <reaction evidence="12">
        <text>a di-trans,poly-cis-dolichyl phosphate + UDP-alpha-D-glucose = a di-trans,poly-cis-dolichyl beta-D-glucosyl phosphate + UDP</text>
        <dbReference type="Rhea" id="RHEA:15401"/>
        <dbReference type="Rhea" id="RHEA-COMP:19498"/>
        <dbReference type="Rhea" id="RHEA-COMP:19502"/>
        <dbReference type="ChEBI" id="CHEBI:57525"/>
        <dbReference type="ChEBI" id="CHEBI:57683"/>
        <dbReference type="ChEBI" id="CHEBI:58223"/>
        <dbReference type="ChEBI" id="CHEBI:58885"/>
        <dbReference type="EC" id="2.4.1.117"/>
    </reaction>
    <physiologicalReaction direction="left-to-right" evidence="12">
        <dbReference type="Rhea" id="RHEA:15402"/>
    </physiologicalReaction>
</comment>
<keyword evidence="11 13" id="KW-0472">Membrane</keyword>
<dbReference type="OrthoDB" id="3784at2759"/>
<dbReference type="EC" id="2.4.1.117" evidence="4"/>
<organism evidence="15 16">
    <name type="scientific">Morchella conica CCBAS932</name>
    <dbReference type="NCBI Taxonomy" id="1392247"/>
    <lineage>
        <taxon>Eukaryota</taxon>
        <taxon>Fungi</taxon>
        <taxon>Dikarya</taxon>
        <taxon>Ascomycota</taxon>
        <taxon>Pezizomycotina</taxon>
        <taxon>Pezizomycetes</taxon>
        <taxon>Pezizales</taxon>
        <taxon>Morchellaceae</taxon>
        <taxon>Morchella</taxon>
    </lineage>
</organism>
<dbReference type="InterPro" id="IPR029044">
    <property type="entry name" value="Nucleotide-diphossugar_trans"/>
</dbReference>
<evidence type="ECO:0000256" key="9">
    <source>
        <dbReference type="ARBA" id="ARBA00022968"/>
    </source>
</evidence>
<evidence type="ECO:0000259" key="14">
    <source>
        <dbReference type="Pfam" id="PF00535"/>
    </source>
</evidence>
<dbReference type="PANTHER" id="PTHR10859">
    <property type="entry name" value="GLYCOSYL TRANSFERASE"/>
    <property type="match status" value="1"/>
</dbReference>
<keyword evidence="10 13" id="KW-1133">Transmembrane helix</keyword>
<feature type="transmembrane region" description="Helical" evidence="13">
    <location>
        <begin position="29"/>
        <end position="53"/>
    </location>
</feature>
<dbReference type="InterPro" id="IPR001173">
    <property type="entry name" value="Glyco_trans_2-like"/>
</dbReference>
<dbReference type="Pfam" id="PF00535">
    <property type="entry name" value="Glycos_transf_2"/>
    <property type="match status" value="1"/>
</dbReference>
<keyword evidence="5" id="KW-0328">Glycosyltransferase</keyword>
<evidence type="ECO:0000256" key="2">
    <source>
        <dbReference type="ARBA" id="ARBA00004922"/>
    </source>
</evidence>
<protein>
    <recommendedName>
        <fullName evidence="4">dolichyl-phosphate beta-glucosyltransferase</fullName>
        <ecNumber evidence="4">2.4.1.117</ecNumber>
    </recommendedName>
</protein>
<evidence type="ECO:0000256" key="5">
    <source>
        <dbReference type="ARBA" id="ARBA00022676"/>
    </source>
</evidence>
<evidence type="ECO:0000256" key="12">
    <source>
        <dbReference type="ARBA" id="ARBA00045097"/>
    </source>
</evidence>
<dbReference type="AlphaFoldDB" id="A0A3N4KIL3"/>
<comment type="pathway">
    <text evidence="2">Protein modification; protein glycosylation.</text>
</comment>
<keyword evidence="7 13" id="KW-0812">Transmembrane</keyword>
<reference evidence="15 16" key="1">
    <citation type="journal article" date="2018" name="Nat. Ecol. Evol.">
        <title>Pezizomycetes genomes reveal the molecular basis of ectomycorrhizal truffle lifestyle.</title>
        <authorList>
            <person name="Murat C."/>
            <person name="Payen T."/>
            <person name="Noel B."/>
            <person name="Kuo A."/>
            <person name="Morin E."/>
            <person name="Chen J."/>
            <person name="Kohler A."/>
            <person name="Krizsan K."/>
            <person name="Balestrini R."/>
            <person name="Da Silva C."/>
            <person name="Montanini B."/>
            <person name="Hainaut M."/>
            <person name="Levati E."/>
            <person name="Barry K.W."/>
            <person name="Belfiori B."/>
            <person name="Cichocki N."/>
            <person name="Clum A."/>
            <person name="Dockter R.B."/>
            <person name="Fauchery L."/>
            <person name="Guy J."/>
            <person name="Iotti M."/>
            <person name="Le Tacon F."/>
            <person name="Lindquist E.A."/>
            <person name="Lipzen A."/>
            <person name="Malagnac F."/>
            <person name="Mello A."/>
            <person name="Molinier V."/>
            <person name="Miyauchi S."/>
            <person name="Poulain J."/>
            <person name="Riccioni C."/>
            <person name="Rubini A."/>
            <person name="Sitrit Y."/>
            <person name="Splivallo R."/>
            <person name="Traeger S."/>
            <person name="Wang M."/>
            <person name="Zifcakova L."/>
            <person name="Wipf D."/>
            <person name="Zambonelli A."/>
            <person name="Paolocci F."/>
            <person name="Nowrousian M."/>
            <person name="Ottonello S."/>
            <person name="Baldrian P."/>
            <person name="Spatafora J.W."/>
            <person name="Henrissat B."/>
            <person name="Nagy L.G."/>
            <person name="Aury J.M."/>
            <person name="Wincker P."/>
            <person name="Grigoriev I.V."/>
            <person name="Bonfante P."/>
            <person name="Martin F.M."/>
        </authorList>
    </citation>
    <scope>NUCLEOTIDE SEQUENCE [LARGE SCALE GENOMIC DNA]</scope>
    <source>
        <strain evidence="15 16">CCBAS932</strain>
    </source>
</reference>
<gene>
    <name evidence="15" type="ORF">P167DRAFT_554457</name>
</gene>
<comment type="similarity">
    <text evidence="3">Belongs to the glycosyltransferase 2 family.</text>
</comment>
<evidence type="ECO:0000313" key="15">
    <source>
        <dbReference type="EMBL" id="RPB10393.1"/>
    </source>
</evidence>
<evidence type="ECO:0000256" key="11">
    <source>
        <dbReference type="ARBA" id="ARBA00023136"/>
    </source>
</evidence>
<dbReference type="Gene3D" id="3.90.550.10">
    <property type="entry name" value="Spore Coat Polysaccharide Biosynthesis Protein SpsA, Chain A"/>
    <property type="match status" value="1"/>
</dbReference>
<keyword evidence="9" id="KW-0735">Signal-anchor</keyword>
<dbReference type="GO" id="GO:0004581">
    <property type="term" value="F:dolichyl-phosphate beta-glucosyltransferase activity"/>
    <property type="evidence" value="ECO:0007669"/>
    <property type="project" value="UniProtKB-EC"/>
</dbReference>
<dbReference type="GO" id="GO:0005789">
    <property type="term" value="C:endoplasmic reticulum membrane"/>
    <property type="evidence" value="ECO:0007669"/>
    <property type="project" value="UniProtKB-SubCell"/>
</dbReference>
<evidence type="ECO:0000256" key="3">
    <source>
        <dbReference type="ARBA" id="ARBA00006739"/>
    </source>
</evidence>
<name>A0A3N4KIL3_9PEZI</name>
<evidence type="ECO:0000256" key="4">
    <source>
        <dbReference type="ARBA" id="ARBA00012583"/>
    </source>
</evidence>
<dbReference type="EMBL" id="ML119143">
    <property type="protein sequence ID" value="RPB10393.1"/>
    <property type="molecule type" value="Genomic_DNA"/>
</dbReference>
<keyword evidence="6 15" id="KW-0808">Transferase</keyword>
<proteinExistence type="inferred from homology"/>
<dbReference type="SUPFAM" id="SSF53448">
    <property type="entry name" value="Nucleotide-diphospho-sugar transferases"/>
    <property type="match status" value="1"/>
</dbReference>
<dbReference type="FunCoup" id="A0A3N4KIL3">
    <property type="interactions" value="649"/>
</dbReference>
<dbReference type="Proteomes" id="UP000277580">
    <property type="component" value="Unassembled WGS sequence"/>
</dbReference>
<sequence>MGEPVPFTPPAAFPIDALQLLLQNASLSVVLTAVLGLLVAGVFASYLLILLVAHTPRPATPNEKFYKTVTRTGAVSPPRALPDVFAHDSKSTLTISVVVPAYNESERIPEMLAEAVDHLYAAHGNSWEILIVDDGSTDGTAKVALDWAGERMAAKHDVEEDQVRVCVLDKNRGKGGAVTHGMKYVRGEYSIFADADGASRFADLAALLKDVKKVEIKGYGIAVGSRAHMVTTDAVVKRSFIRNFLMHSFHTLIRTFGIRHIRDTQCGFKLLSRAALKAVFPYMHTEGWIFDIEMLILAMYKGIPVAEVPITWHEVGGSKVRLVQDSLRMAWDLGVVRVGYWWGVYKVGEGGVRV</sequence>
<dbReference type="GO" id="GO:0006487">
    <property type="term" value="P:protein N-linked glycosylation"/>
    <property type="evidence" value="ECO:0007669"/>
    <property type="project" value="TreeGrafter"/>
</dbReference>
<accession>A0A3N4KIL3</accession>
<evidence type="ECO:0000313" key="16">
    <source>
        <dbReference type="Proteomes" id="UP000277580"/>
    </source>
</evidence>
<evidence type="ECO:0000256" key="1">
    <source>
        <dbReference type="ARBA" id="ARBA00004389"/>
    </source>
</evidence>
<dbReference type="InterPro" id="IPR035518">
    <property type="entry name" value="DPG_synthase"/>
</dbReference>
<keyword evidence="16" id="KW-1185">Reference proteome</keyword>
<evidence type="ECO:0000256" key="8">
    <source>
        <dbReference type="ARBA" id="ARBA00022824"/>
    </source>
</evidence>
<dbReference type="STRING" id="1392247.A0A3N4KIL3"/>
<comment type="subcellular location">
    <subcellularLocation>
        <location evidence="1">Endoplasmic reticulum membrane</location>
        <topology evidence="1">Single-pass membrane protein</topology>
    </subcellularLocation>
</comment>
<dbReference type="CDD" id="cd04188">
    <property type="entry name" value="DPG_synthase"/>
    <property type="match status" value="1"/>
</dbReference>